<gene>
    <name evidence="1" type="ORF">SAMN05443633_1331</name>
</gene>
<protein>
    <recommendedName>
        <fullName evidence="3">Transposase</fullName>
    </recommendedName>
</protein>
<organism evidence="1 2">
    <name type="scientific">Chryseobacterium arachidis</name>
    <dbReference type="NCBI Taxonomy" id="1416778"/>
    <lineage>
        <taxon>Bacteria</taxon>
        <taxon>Pseudomonadati</taxon>
        <taxon>Bacteroidota</taxon>
        <taxon>Flavobacteriia</taxon>
        <taxon>Flavobacteriales</taxon>
        <taxon>Weeksellaceae</taxon>
        <taxon>Chryseobacterium group</taxon>
        <taxon>Chryseobacterium</taxon>
    </lineage>
</organism>
<evidence type="ECO:0008006" key="3">
    <source>
        <dbReference type="Google" id="ProtNLM"/>
    </source>
</evidence>
<dbReference type="AlphaFoldDB" id="A0A1M5N2B6"/>
<accession>A0A1M5N2B6</accession>
<proteinExistence type="predicted"/>
<dbReference type="Proteomes" id="UP000184518">
    <property type="component" value="Unassembled WGS sequence"/>
</dbReference>
<evidence type="ECO:0000313" key="1">
    <source>
        <dbReference type="EMBL" id="SHG83708.1"/>
    </source>
</evidence>
<name>A0A1M5N2B6_9FLAO</name>
<sequence>CGMLNDAEILKLFLPELLIEHFEMMKFEEENKILHIYFEEKNTAPKEFSSAMLQSKGFVPEITVDDFPLRGKTVKLHIKRRRWTDVKTGNIIQRNWDLIAKGTRMTTDFAEFLKKISRY</sequence>
<keyword evidence="2" id="KW-1185">Reference proteome</keyword>
<reference evidence="2" key="1">
    <citation type="submission" date="2016-11" db="EMBL/GenBank/DDBJ databases">
        <authorList>
            <person name="Varghese N."/>
            <person name="Submissions S."/>
        </authorList>
    </citation>
    <scope>NUCLEOTIDE SEQUENCE [LARGE SCALE GENOMIC DNA]</scope>
    <source>
        <strain evidence="2">DSM 27619</strain>
    </source>
</reference>
<feature type="non-terminal residue" evidence="1">
    <location>
        <position position="1"/>
    </location>
</feature>
<dbReference type="EMBL" id="FQUT01000033">
    <property type="protein sequence ID" value="SHG83708.1"/>
    <property type="molecule type" value="Genomic_DNA"/>
</dbReference>
<evidence type="ECO:0000313" key="2">
    <source>
        <dbReference type="Proteomes" id="UP000184518"/>
    </source>
</evidence>